<comment type="similarity">
    <text evidence="3">Belongs to the 2-oxoacid dehydrogenase family.</text>
</comment>
<evidence type="ECO:0000256" key="8">
    <source>
        <dbReference type="ARBA" id="ARBA00022823"/>
    </source>
</evidence>
<dbReference type="GO" id="GO:0006099">
    <property type="term" value="P:tricarboxylic acid cycle"/>
    <property type="evidence" value="ECO:0007669"/>
    <property type="project" value="UniProtKB-KW"/>
</dbReference>
<dbReference type="UniPathway" id="UPA00868">
    <property type="reaction ID" value="UER00840"/>
</dbReference>
<dbReference type="InterPro" id="IPR000089">
    <property type="entry name" value="Biotin_lipoyl"/>
</dbReference>
<dbReference type="Gene3D" id="3.30.559.10">
    <property type="entry name" value="Chloramphenicol acetyltransferase-like domain"/>
    <property type="match status" value="1"/>
</dbReference>
<dbReference type="SUPFAM" id="SSF51230">
    <property type="entry name" value="Single hybrid motif"/>
    <property type="match status" value="1"/>
</dbReference>
<evidence type="ECO:0000256" key="14">
    <source>
        <dbReference type="SAM" id="MobiDB-lite"/>
    </source>
</evidence>
<keyword evidence="7" id="KW-0808">Transferase</keyword>
<comment type="cofactor">
    <cofactor evidence="1">
        <name>(R)-lipoate</name>
        <dbReference type="ChEBI" id="CHEBI:83088"/>
    </cofactor>
</comment>
<proteinExistence type="inferred from homology"/>
<evidence type="ECO:0000256" key="1">
    <source>
        <dbReference type="ARBA" id="ARBA00001938"/>
    </source>
</evidence>
<dbReference type="InterPro" id="IPR003016">
    <property type="entry name" value="2-oxoA_DH_lipoyl-BS"/>
</dbReference>
<evidence type="ECO:0000256" key="13">
    <source>
        <dbReference type="ARBA" id="ARBA00046046"/>
    </source>
</evidence>
<evidence type="ECO:0000256" key="4">
    <source>
        <dbReference type="ARBA" id="ARBA00012945"/>
    </source>
</evidence>
<accession>A0A7E5W2I0</accession>
<dbReference type="PANTHER" id="PTHR43416:SF5">
    <property type="entry name" value="DIHYDROLIPOYLLYSINE-RESIDUE SUCCINYLTRANSFERASE COMPONENT OF 2-OXOGLUTARATE DEHYDROGENASE COMPLEX, MITOCHONDRIAL"/>
    <property type="match status" value="1"/>
</dbReference>
<name>A0A7E5W2I0_TRINI</name>
<comment type="pathway">
    <text evidence="2">Amino-acid degradation; L-lysine degradation via saccharopine pathway; glutaryl-CoA from L-lysine: step 6/6.</text>
</comment>
<organism evidence="16 17">
    <name type="scientific">Trichoplusia ni</name>
    <name type="common">Cabbage looper</name>
    <dbReference type="NCBI Taxonomy" id="7111"/>
    <lineage>
        <taxon>Eukaryota</taxon>
        <taxon>Metazoa</taxon>
        <taxon>Ecdysozoa</taxon>
        <taxon>Arthropoda</taxon>
        <taxon>Hexapoda</taxon>
        <taxon>Insecta</taxon>
        <taxon>Pterygota</taxon>
        <taxon>Neoptera</taxon>
        <taxon>Endopterygota</taxon>
        <taxon>Lepidoptera</taxon>
        <taxon>Glossata</taxon>
        <taxon>Ditrysia</taxon>
        <taxon>Noctuoidea</taxon>
        <taxon>Noctuidae</taxon>
        <taxon>Plusiinae</taxon>
        <taxon>Trichoplusia</taxon>
    </lineage>
</organism>
<dbReference type="InterPro" id="IPR011053">
    <property type="entry name" value="Single_hybrid_motif"/>
</dbReference>
<dbReference type="InterPro" id="IPR006255">
    <property type="entry name" value="SucB"/>
</dbReference>
<keyword evidence="16" id="KW-1185">Reference proteome</keyword>
<dbReference type="GO" id="GO:0033512">
    <property type="term" value="P:L-lysine catabolic process to acetyl-CoA via saccharopine"/>
    <property type="evidence" value="ECO:0007669"/>
    <property type="project" value="UniProtKB-UniPathway"/>
</dbReference>
<dbReference type="InterPro" id="IPR001078">
    <property type="entry name" value="2-oxoacid_DH_actylTfrase"/>
</dbReference>
<evidence type="ECO:0000256" key="7">
    <source>
        <dbReference type="ARBA" id="ARBA00022679"/>
    </source>
</evidence>
<dbReference type="PANTHER" id="PTHR43416">
    <property type="entry name" value="DIHYDROLIPOYLLYSINE-RESIDUE SUCCINYLTRANSFERASE COMPONENT OF 2-OXOGLUTARATE DEHYDROGENASE COMPLEX, MITOCHONDRIAL-RELATED"/>
    <property type="match status" value="1"/>
</dbReference>
<dbReference type="RefSeq" id="XP_026734712.1">
    <property type="nucleotide sequence ID" value="XM_026878911.1"/>
</dbReference>
<keyword evidence="8" id="KW-0450">Lipoyl</keyword>
<evidence type="ECO:0000256" key="12">
    <source>
        <dbReference type="ARBA" id="ARBA00032406"/>
    </source>
</evidence>
<dbReference type="PROSITE" id="PS00189">
    <property type="entry name" value="LIPOYL"/>
    <property type="match status" value="1"/>
</dbReference>
<dbReference type="GO" id="GO:0005739">
    <property type="term" value="C:mitochondrion"/>
    <property type="evidence" value="ECO:0007669"/>
    <property type="project" value="TreeGrafter"/>
</dbReference>
<dbReference type="AlphaFoldDB" id="A0A7E5W2I0"/>
<dbReference type="InterPro" id="IPR050537">
    <property type="entry name" value="2-oxoacid_dehydrogenase"/>
</dbReference>
<feature type="domain" description="Lipoyl-binding" evidence="15">
    <location>
        <begin position="76"/>
        <end position="150"/>
    </location>
</feature>
<keyword evidence="6" id="KW-0816">Tricarboxylic acid cycle</keyword>
<evidence type="ECO:0000259" key="15">
    <source>
        <dbReference type="PROSITE" id="PS50968"/>
    </source>
</evidence>
<dbReference type="Proteomes" id="UP000322000">
    <property type="component" value="Chromosome 11"/>
</dbReference>
<evidence type="ECO:0000313" key="16">
    <source>
        <dbReference type="Proteomes" id="UP000322000"/>
    </source>
</evidence>
<evidence type="ECO:0000313" key="17">
    <source>
        <dbReference type="RefSeq" id="XP_026734712.1"/>
    </source>
</evidence>
<sequence length="458" mass="48995">MLIERIYLNSNISKMFRRRAIPMRLILQGKRGIITAVVHKSNWCRCVPITQFQQATLKVTHQPLRKLHASSVLLESQDVKVPGFPDSISSGDVKLLKKEGDAIAMDEVVMEIETDKTAIPVVSPGHGVITKMLVKNGQSVKPHQHCFTMDVTGVAPAKAAAPAAAAAAPAAKPAAAPAAAAAPVAAAPAAPAASKPVVTVSATKAAKGPSLETMRIGDPTKSISGTRTEHPVPMNKMRQRIAERLKDAQNTAAMLTTFNECDMSKLMAFRKANLAAFVKKYGVKLSFMSPFLKAASNALMDQPVVNGVIRGGDIVYRDYVDISIAVATPRGLVVPILRNVDSMDYPRIELAMNAIAEKAKSGKLTQSDIQGGTFTVSNGGVFGSLLSMPIINLPQSAILGMHAIIQRPVAVSGKIEIRPMMYLALTYDHRLIDGREAVLFLRKIKSGVEDPTSILAGI</sequence>
<dbReference type="Pfam" id="PF00364">
    <property type="entry name" value="Biotin_lipoyl"/>
    <property type="match status" value="1"/>
</dbReference>
<evidence type="ECO:0000256" key="10">
    <source>
        <dbReference type="ARBA" id="ARBA00023315"/>
    </source>
</evidence>
<evidence type="ECO:0000256" key="5">
    <source>
        <dbReference type="ARBA" id="ARBA00020294"/>
    </source>
</evidence>
<dbReference type="Gene3D" id="2.40.50.100">
    <property type="match status" value="1"/>
</dbReference>
<dbReference type="OrthoDB" id="5391403at2759"/>
<dbReference type="PROSITE" id="PS50968">
    <property type="entry name" value="BIOTINYL_LIPOYL"/>
    <property type="match status" value="1"/>
</dbReference>
<dbReference type="SUPFAM" id="SSF52777">
    <property type="entry name" value="CoA-dependent acyltransferases"/>
    <property type="match status" value="1"/>
</dbReference>
<evidence type="ECO:0000256" key="9">
    <source>
        <dbReference type="ARBA" id="ARBA00022946"/>
    </source>
</evidence>
<dbReference type="EC" id="2.3.1.61" evidence="4"/>
<dbReference type="GO" id="GO:0045252">
    <property type="term" value="C:oxoglutarate dehydrogenase complex"/>
    <property type="evidence" value="ECO:0007669"/>
    <property type="project" value="InterPro"/>
</dbReference>
<comment type="function">
    <text evidence="13">Dihydrolipoamide succinyltransferase (E2) component of the 2-oxoglutarate dehydrogenase complex. The 2-oxoglutarate dehydrogenase complex catalyzes the overall conversion of 2-oxoglutarate to succinyl-CoA and CO(2). The 2-oxoglutarate dehydrogenase complex is mainly active in the mitochondrion. A fraction of the 2-oxoglutarate dehydrogenase complex also localizes in the nucleus and is required for lysine succinylation of histones: associates with KAT2A on chromatin and provides succinyl-CoA to histone succinyltransferase KAT2A.</text>
</comment>
<dbReference type="GO" id="GO:0004149">
    <property type="term" value="F:dihydrolipoyllysine-residue succinyltransferase activity"/>
    <property type="evidence" value="ECO:0007669"/>
    <property type="project" value="UniProtKB-EC"/>
</dbReference>
<keyword evidence="10" id="KW-0012">Acyltransferase</keyword>
<dbReference type="InterPro" id="IPR023213">
    <property type="entry name" value="CAT-like_dom_sf"/>
</dbReference>
<evidence type="ECO:0000256" key="11">
    <source>
        <dbReference type="ARBA" id="ARBA00031331"/>
    </source>
</evidence>
<keyword evidence="9" id="KW-0809">Transit peptide</keyword>
<feature type="region of interest" description="Disordered" evidence="14">
    <location>
        <begin position="209"/>
        <end position="231"/>
    </location>
</feature>
<evidence type="ECO:0000256" key="3">
    <source>
        <dbReference type="ARBA" id="ARBA00007317"/>
    </source>
</evidence>
<dbReference type="GeneID" id="113498769"/>
<dbReference type="NCBIfam" id="TIGR01347">
    <property type="entry name" value="sucB"/>
    <property type="match status" value="1"/>
</dbReference>
<evidence type="ECO:0000256" key="6">
    <source>
        <dbReference type="ARBA" id="ARBA00022532"/>
    </source>
</evidence>
<dbReference type="InParanoid" id="A0A7E5W2I0"/>
<gene>
    <name evidence="17" type="primary">LOC113498769</name>
</gene>
<dbReference type="CDD" id="cd06849">
    <property type="entry name" value="lipoyl_domain"/>
    <property type="match status" value="1"/>
</dbReference>
<dbReference type="Pfam" id="PF00198">
    <property type="entry name" value="2-oxoacid_dh"/>
    <property type="match status" value="1"/>
</dbReference>
<evidence type="ECO:0000256" key="2">
    <source>
        <dbReference type="ARBA" id="ARBA00005145"/>
    </source>
</evidence>
<protein>
    <recommendedName>
        <fullName evidence="5">Dihydrolipoyllysine-residue succinyltransferase component of 2-oxoglutarate dehydrogenase complex, mitochondrial</fullName>
        <ecNumber evidence="4">2.3.1.61</ecNumber>
    </recommendedName>
    <alternativeName>
        <fullName evidence="12">2-oxoglutarate dehydrogenase complex component E2</fullName>
    </alternativeName>
    <alternativeName>
        <fullName evidence="11">E2K</fullName>
    </alternativeName>
</protein>
<dbReference type="KEGG" id="tnl:113498769"/>
<reference evidence="17" key="1">
    <citation type="submission" date="2025-08" db="UniProtKB">
        <authorList>
            <consortium name="RefSeq"/>
        </authorList>
    </citation>
    <scope>IDENTIFICATION</scope>
</reference>